<dbReference type="InterPro" id="IPR011004">
    <property type="entry name" value="Trimer_LpxA-like_sf"/>
</dbReference>
<accession>A0A9X7N2Q6</accession>
<evidence type="ECO:0000313" key="2">
    <source>
        <dbReference type="Proteomes" id="UP000326659"/>
    </source>
</evidence>
<reference evidence="1 2" key="1">
    <citation type="submission" date="2019-09" db="EMBL/GenBank/DDBJ databases">
        <title>Prosopis cineraria nodule microbiome.</title>
        <authorList>
            <person name="Chaluvadi S.R."/>
            <person name="Ali R."/>
            <person name="Wang X."/>
        </authorList>
    </citation>
    <scope>NUCLEOTIDE SEQUENCE [LARGE SCALE GENOMIC DNA]</scope>
    <source>
        <strain evidence="1 2">BG1</strain>
    </source>
</reference>
<dbReference type="SUPFAM" id="SSF51161">
    <property type="entry name" value="Trimeric LpxA-like enzymes"/>
    <property type="match status" value="1"/>
</dbReference>
<proteinExistence type="predicted"/>
<name>A0A9X7N2Q6_PSEDE</name>
<dbReference type="AlphaFoldDB" id="A0A9X7N2Q6"/>
<dbReference type="KEGG" id="pden:F1C79_21240"/>
<keyword evidence="2" id="KW-1185">Reference proteome</keyword>
<dbReference type="RefSeq" id="WP_081515479.1">
    <property type="nucleotide sequence ID" value="NZ_CP043626.1"/>
</dbReference>
<dbReference type="Gene3D" id="2.160.10.10">
    <property type="entry name" value="Hexapeptide repeat proteins"/>
    <property type="match status" value="1"/>
</dbReference>
<dbReference type="EMBL" id="CP043626">
    <property type="protein sequence ID" value="QEY73921.1"/>
    <property type="molecule type" value="Genomic_DNA"/>
</dbReference>
<dbReference type="Proteomes" id="UP000326659">
    <property type="component" value="Chromosome"/>
</dbReference>
<protein>
    <submittedName>
        <fullName evidence="1">Uncharacterized protein</fullName>
    </submittedName>
</protein>
<evidence type="ECO:0000313" key="1">
    <source>
        <dbReference type="EMBL" id="QEY73921.1"/>
    </source>
</evidence>
<dbReference type="OrthoDB" id="7058950at2"/>
<sequence length="82" mass="8642">MGIKTLGLSRYSLVIGDDLSLGAHSCNIADELEIGSGVTIGAMPLVIKDLPAGCTYYNVRQSQLLLLHPETAIVLTGLFSVP</sequence>
<gene>
    <name evidence="1" type="ORF">F1C79_21240</name>
</gene>
<organism evidence="1 2">
    <name type="scientific">Pseudomonas denitrificans</name>
    <dbReference type="NCBI Taxonomy" id="43306"/>
    <lineage>
        <taxon>Bacteria</taxon>
        <taxon>Pseudomonadati</taxon>
        <taxon>Pseudomonadota</taxon>
        <taxon>Gammaproteobacteria</taxon>
        <taxon>Pseudomonadales</taxon>
        <taxon>Pseudomonadaceae</taxon>
        <taxon>Halopseudomonas</taxon>
    </lineage>
</organism>